<dbReference type="Gene3D" id="1.50.10.160">
    <property type="match status" value="1"/>
</dbReference>
<proteinExistence type="predicted"/>
<dbReference type="EMBL" id="UOEU01000722">
    <property type="protein sequence ID" value="VAW38889.1"/>
    <property type="molecule type" value="Genomic_DNA"/>
</dbReference>
<dbReference type="GO" id="GO:0016102">
    <property type="term" value="P:diterpenoid biosynthetic process"/>
    <property type="evidence" value="ECO:0007669"/>
    <property type="project" value="TreeGrafter"/>
</dbReference>
<organism evidence="2">
    <name type="scientific">hydrothermal vent metagenome</name>
    <dbReference type="NCBI Taxonomy" id="652676"/>
    <lineage>
        <taxon>unclassified sequences</taxon>
        <taxon>metagenomes</taxon>
        <taxon>ecological metagenomes</taxon>
    </lineage>
</organism>
<dbReference type="Pfam" id="PF13243">
    <property type="entry name" value="SQHop_cyclase_C"/>
    <property type="match status" value="1"/>
</dbReference>
<reference evidence="2" key="1">
    <citation type="submission" date="2018-06" db="EMBL/GenBank/DDBJ databases">
        <authorList>
            <person name="Zhirakovskaya E."/>
        </authorList>
    </citation>
    <scope>NUCLEOTIDE SEQUENCE</scope>
</reference>
<dbReference type="InterPro" id="IPR008930">
    <property type="entry name" value="Terpenoid_cyclase/PrenylTrfase"/>
</dbReference>
<evidence type="ECO:0000259" key="1">
    <source>
        <dbReference type="Pfam" id="PF13243"/>
    </source>
</evidence>
<name>A0A3B0VPT3_9ZZZZ</name>
<dbReference type="AlphaFoldDB" id="A0A3B0VPT3"/>
<evidence type="ECO:0000313" key="2">
    <source>
        <dbReference type="EMBL" id="VAW38889.1"/>
    </source>
</evidence>
<dbReference type="InterPro" id="IPR050148">
    <property type="entry name" value="Terpene_synthase-like"/>
</dbReference>
<gene>
    <name evidence="2" type="ORF">MNBD_CHLOROFLEXI01-1391</name>
</gene>
<dbReference type="SUPFAM" id="SSF48239">
    <property type="entry name" value="Terpenoid cyclases/Protein prenyltransferases"/>
    <property type="match status" value="2"/>
</dbReference>
<dbReference type="GO" id="GO:0010333">
    <property type="term" value="F:terpene synthase activity"/>
    <property type="evidence" value="ECO:0007669"/>
    <property type="project" value="InterPro"/>
</dbReference>
<feature type="domain" description="Squalene cyclase C-terminal" evidence="1">
    <location>
        <begin position="358"/>
        <end position="458"/>
    </location>
</feature>
<protein>
    <recommendedName>
        <fullName evidence="1">Squalene cyclase C-terminal domain-containing protein</fullName>
    </recommendedName>
</protein>
<dbReference type="InterPro" id="IPR032696">
    <property type="entry name" value="SQ_cyclase_C"/>
</dbReference>
<dbReference type="PANTHER" id="PTHR31739">
    <property type="entry name" value="ENT-COPALYL DIPHOSPHATE SYNTHASE, CHLOROPLASTIC"/>
    <property type="match status" value="1"/>
</dbReference>
<sequence length="520" mass="57543">MQAQISHNERPYRGAFLTPLSDDNSILSQLQGILPLIGTDGGRISASVYDTAQLLRAYPPPSGVQPGLAWLKRQQQADGGWGSPAAPLYRRVSTIAALLALHQYADIADASENIAAAQEHLRFQRELWAETVPDSLPVGAELIYPYLIDEAARLNLHIPRQGNTALLNQGRKKLKYIVNIQPEAGSPPMHSWEAWGEDADPSFLDGAGSIGHSPAATAVWLSRLPKEESTESLRQQAESYLDRASRVTGFNIPGVVPGIWPMCRFELAFSLYPLLIADLLDLPELQRTLRPQLNILDNALTKQGIGLSDYFYKDGDDTAASLAILHAAGYQVDPAWLDQFRGDGVYYAFAGEIQQSLSLTARAVHTLRLFGRRDDDAVKYLLDAQGEDGRWQDDKWHISWLYNTLHLVLALAAEPAGKLAMIRAEGSLLQSQQPNGGWGVNNSTTPSETAFAILALYTLHKERLLTENGRHAFTAGQAYLKTLMDQPRLDRTALWIEKELYVPSRIEKMFELCALLVAID</sequence>
<dbReference type="GO" id="GO:0000287">
    <property type="term" value="F:magnesium ion binding"/>
    <property type="evidence" value="ECO:0007669"/>
    <property type="project" value="TreeGrafter"/>
</dbReference>
<dbReference type="PANTHER" id="PTHR31739:SF25">
    <property type="entry name" value="(E,E)-GERANYLLINALOOL SYNTHASE"/>
    <property type="match status" value="1"/>
</dbReference>
<accession>A0A3B0VPT3</accession>
<dbReference type="Gene3D" id="1.50.10.20">
    <property type="match status" value="1"/>
</dbReference>